<evidence type="ECO:0000313" key="1">
    <source>
        <dbReference type="EMBL" id="TQL68332.1"/>
    </source>
</evidence>
<dbReference type="RefSeq" id="WP_141780339.1">
    <property type="nucleotide sequence ID" value="NZ_VFOV01000001.1"/>
</dbReference>
<keyword evidence="2" id="KW-1185">Reference proteome</keyword>
<proteinExistence type="predicted"/>
<organism evidence="1 2">
    <name type="scientific">Nocardioides albertanoniae</name>
    <dbReference type="NCBI Taxonomy" id="1175486"/>
    <lineage>
        <taxon>Bacteria</taxon>
        <taxon>Bacillati</taxon>
        <taxon>Actinomycetota</taxon>
        <taxon>Actinomycetes</taxon>
        <taxon>Propionibacteriales</taxon>
        <taxon>Nocardioidaceae</taxon>
        <taxon>Nocardioides</taxon>
    </lineage>
</organism>
<dbReference type="AlphaFoldDB" id="A0A543A6U6"/>
<dbReference type="Proteomes" id="UP000320209">
    <property type="component" value="Unassembled WGS sequence"/>
</dbReference>
<dbReference type="EMBL" id="VFOV01000001">
    <property type="protein sequence ID" value="TQL68332.1"/>
    <property type="molecule type" value="Genomic_DNA"/>
</dbReference>
<sequence>MITLRVAAQILVVPILAVGMSACGDQTEDYCGSLKGHQKELTNTLGEGGTSSLIAALPIFEDLERNAPDDIEKDWKTLTGAISGLSKALEAADVGADDFDGGKPPKGVSDAETKKIADAATKVSSKKTQKASVRVQQQARDVCHTSLTL</sequence>
<reference evidence="1 2" key="1">
    <citation type="submission" date="2019-06" db="EMBL/GenBank/DDBJ databases">
        <title>Sequencing the genomes of 1000 actinobacteria strains.</title>
        <authorList>
            <person name="Klenk H.-P."/>
        </authorList>
    </citation>
    <scope>NUCLEOTIDE SEQUENCE [LARGE SCALE GENOMIC DNA]</scope>
    <source>
        <strain evidence="1 2">DSM 25218</strain>
    </source>
</reference>
<gene>
    <name evidence="1" type="ORF">FB381_2221</name>
</gene>
<accession>A0A543A6U6</accession>
<dbReference type="PROSITE" id="PS51257">
    <property type="entry name" value="PROKAR_LIPOPROTEIN"/>
    <property type="match status" value="1"/>
</dbReference>
<evidence type="ECO:0000313" key="2">
    <source>
        <dbReference type="Proteomes" id="UP000320209"/>
    </source>
</evidence>
<name>A0A543A6U6_9ACTN</name>
<protein>
    <submittedName>
        <fullName evidence="1">Uncharacterized protein</fullName>
    </submittedName>
</protein>
<comment type="caution">
    <text evidence="1">The sequence shown here is derived from an EMBL/GenBank/DDBJ whole genome shotgun (WGS) entry which is preliminary data.</text>
</comment>
<dbReference type="OrthoDB" id="3790593at2"/>